<sequence>MENYLESLKPLSMRIFQDLRRVNLFETYYLHNLGLKYWKKILLLNLIPSGWRMSALEGCGMSKVPEDYEINHVILLIPPPNLQEALQLIPFE</sequence>
<dbReference type="WBParaSite" id="HNAJ_0000814901-mRNA-1">
    <property type="protein sequence ID" value="HNAJ_0000814901-mRNA-1"/>
    <property type="gene ID" value="HNAJ_0000814901"/>
</dbReference>
<name>A0A0R3TLL5_RODNA</name>
<proteinExistence type="predicted"/>
<gene>
    <name evidence="1" type="ORF">HNAJ_LOCUS8145</name>
</gene>
<dbReference type="AlphaFoldDB" id="A0A0R3TLL5"/>
<organism evidence="3">
    <name type="scientific">Rodentolepis nana</name>
    <name type="common">Dwarf tapeworm</name>
    <name type="synonym">Hymenolepis nana</name>
    <dbReference type="NCBI Taxonomy" id="102285"/>
    <lineage>
        <taxon>Eukaryota</taxon>
        <taxon>Metazoa</taxon>
        <taxon>Spiralia</taxon>
        <taxon>Lophotrochozoa</taxon>
        <taxon>Platyhelminthes</taxon>
        <taxon>Cestoda</taxon>
        <taxon>Eucestoda</taxon>
        <taxon>Cyclophyllidea</taxon>
        <taxon>Hymenolepididae</taxon>
        <taxon>Rodentolepis</taxon>
    </lineage>
</organism>
<evidence type="ECO:0000313" key="2">
    <source>
        <dbReference type="Proteomes" id="UP000278807"/>
    </source>
</evidence>
<reference evidence="3" key="1">
    <citation type="submission" date="2017-02" db="UniProtKB">
        <authorList>
            <consortium name="WormBaseParasite"/>
        </authorList>
    </citation>
    <scope>IDENTIFICATION</scope>
</reference>
<evidence type="ECO:0000313" key="3">
    <source>
        <dbReference type="WBParaSite" id="HNAJ_0000814901-mRNA-1"/>
    </source>
</evidence>
<keyword evidence="2" id="KW-1185">Reference proteome</keyword>
<dbReference type="EMBL" id="UZAE01012207">
    <property type="protein sequence ID" value="VDO04006.1"/>
    <property type="molecule type" value="Genomic_DNA"/>
</dbReference>
<reference evidence="1 2" key="2">
    <citation type="submission" date="2018-11" db="EMBL/GenBank/DDBJ databases">
        <authorList>
            <consortium name="Pathogen Informatics"/>
        </authorList>
    </citation>
    <scope>NUCLEOTIDE SEQUENCE [LARGE SCALE GENOMIC DNA]</scope>
</reference>
<evidence type="ECO:0000313" key="1">
    <source>
        <dbReference type="EMBL" id="VDO04006.1"/>
    </source>
</evidence>
<dbReference type="Proteomes" id="UP000278807">
    <property type="component" value="Unassembled WGS sequence"/>
</dbReference>
<protein>
    <submittedName>
        <fullName evidence="1 3">Uncharacterized protein</fullName>
    </submittedName>
</protein>
<accession>A0A0R3TLL5</accession>